<sequence length="122" mass="14375">MSEKLKPFALKYLHIFRHEMECRENVQHESLKGFYGTIFSYRSVLCLEKKPHNPKISRYVAALAVLLMPESRIRRELKNKKAAIRRPISILLVQQYRGLEAQIAEHCDDFMKAFHFDSCIAH</sequence>
<evidence type="ECO:0000313" key="1">
    <source>
        <dbReference type="EMBL" id="MDX6030715.1"/>
    </source>
</evidence>
<gene>
    <name evidence="1" type="ORF">SIL20_04195</name>
</gene>
<proteinExistence type="predicted"/>
<dbReference type="EMBL" id="JAWXRC010000018">
    <property type="protein sequence ID" value="MDX6030715.1"/>
    <property type="molecule type" value="Genomic_DNA"/>
</dbReference>
<accession>A0AAJ2VRB0</accession>
<reference evidence="1" key="1">
    <citation type="submission" date="2023-11" db="EMBL/GenBank/DDBJ databases">
        <title>Scandinavium wanjuensis sp. nov., isolated from lettuce South Korea.</title>
        <authorList>
            <person name="Park J."/>
            <person name="Park S."/>
            <person name="Oh K.K."/>
            <person name="Cho G.S."/>
            <person name="Franz C.M.A.P."/>
        </authorList>
    </citation>
    <scope>NUCLEOTIDE SEQUENCE</scope>
    <source>
        <strain evidence="1">V105_12</strain>
    </source>
</reference>
<dbReference type="AlphaFoldDB" id="A0AAJ2VRB0"/>
<comment type="caution">
    <text evidence="1">The sequence shown here is derived from an EMBL/GenBank/DDBJ whole genome shotgun (WGS) entry which is preliminary data.</text>
</comment>
<dbReference type="Proteomes" id="UP001282336">
    <property type="component" value="Unassembled WGS sequence"/>
</dbReference>
<organism evidence="1 2">
    <name type="scientific">Scandinavium lactucae</name>
    <dbReference type="NCBI Taxonomy" id="3095028"/>
    <lineage>
        <taxon>Bacteria</taxon>
        <taxon>Pseudomonadati</taxon>
        <taxon>Pseudomonadota</taxon>
        <taxon>Gammaproteobacteria</taxon>
        <taxon>Enterobacterales</taxon>
        <taxon>Enterobacteriaceae</taxon>
        <taxon>Scandinavium</taxon>
    </lineage>
</organism>
<dbReference type="RefSeq" id="WP_319627307.1">
    <property type="nucleotide sequence ID" value="NZ_JAWXRB010000002.1"/>
</dbReference>
<protein>
    <submittedName>
        <fullName evidence="1">Uncharacterized protein</fullName>
    </submittedName>
</protein>
<name>A0AAJ2VRB0_9ENTR</name>
<evidence type="ECO:0000313" key="2">
    <source>
        <dbReference type="Proteomes" id="UP001282336"/>
    </source>
</evidence>